<dbReference type="Pfam" id="PF13487">
    <property type="entry name" value="HD_5"/>
    <property type="match status" value="2"/>
</dbReference>
<name>A0ABV5ZCX1_9GAMM</name>
<dbReference type="EC" id="3.1.4.-" evidence="2"/>
<dbReference type="InterPro" id="IPR003607">
    <property type="entry name" value="HD/PDEase_dom"/>
</dbReference>
<dbReference type="Gene3D" id="1.10.3210.10">
    <property type="entry name" value="Hypothetical protein af1432"/>
    <property type="match status" value="2"/>
</dbReference>
<dbReference type="SUPFAM" id="SSF109604">
    <property type="entry name" value="HD-domain/PDEase-like"/>
    <property type="match status" value="2"/>
</dbReference>
<dbReference type="RefSeq" id="WP_027311828.1">
    <property type="nucleotide sequence ID" value="NZ_JBHLZN010000002.1"/>
</dbReference>
<gene>
    <name evidence="2" type="ORF">ACFFLH_08110</name>
</gene>
<dbReference type="PANTHER" id="PTHR45228">
    <property type="entry name" value="CYCLIC DI-GMP PHOSPHODIESTERASE TM_0186-RELATED"/>
    <property type="match status" value="1"/>
</dbReference>
<reference evidence="2 3" key="1">
    <citation type="submission" date="2024-09" db="EMBL/GenBank/DDBJ databases">
        <authorList>
            <person name="Sun Q."/>
            <person name="Mori K."/>
        </authorList>
    </citation>
    <scope>NUCLEOTIDE SEQUENCE [LARGE SCALE GENOMIC DNA]</scope>
    <source>
        <strain evidence="2 3">ATCC 51285</strain>
    </source>
</reference>
<dbReference type="CDD" id="cd00077">
    <property type="entry name" value="HDc"/>
    <property type="match status" value="1"/>
</dbReference>
<dbReference type="GO" id="GO:0016787">
    <property type="term" value="F:hydrolase activity"/>
    <property type="evidence" value="ECO:0007669"/>
    <property type="project" value="UniProtKB-KW"/>
</dbReference>
<dbReference type="PROSITE" id="PS51832">
    <property type="entry name" value="HD_GYP"/>
    <property type="match status" value="1"/>
</dbReference>
<dbReference type="InterPro" id="IPR052020">
    <property type="entry name" value="Cyclic_di-GMP/3'3'-cGAMP_PDE"/>
</dbReference>
<dbReference type="InterPro" id="IPR037522">
    <property type="entry name" value="HD_GYP_dom"/>
</dbReference>
<evidence type="ECO:0000313" key="3">
    <source>
        <dbReference type="Proteomes" id="UP001589628"/>
    </source>
</evidence>
<proteinExistence type="predicted"/>
<dbReference type="EMBL" id="JBHLZN010000002">
    <property type="protein sequence ID" value="MFB9886369.1"/>
    <property type="molecule type" value="Genomic_DNA"/>
</dbReference>
<dbReference type="Proteomes" id="UP001589628">
    <property type="component" value="Unassembled WGS sequence"/>
</dbReference>
<keyword evidence="2" id="KW-0378">Hydrolase</keyword>
<keyword evidence="3" id="KW-1185">Reference proteome</keyword>
<dbReference type="PANTHER" id="PTHR45228:SF5">
    <property type="entry name" value="CYCLIC DI-GMP PHOSPHODIESTERASE VC_1348-RELATED"/>
    <property type="match status" value="1"/>
</dbReference>
<dbReference type="SMART" id="SM00471">
    <property type="entry name" value="HDc"/>
    <property type="match status" value="1"/>
</dbReference>
<organism evidence="2 3">
    <name type="scientific">Balneatrix alpica</name>
    <dbReference type="NCBI Taxonomy" id="75684"/>
    <lineage>
        <taxon>Bacteria</taxon>
        <taxon>Pseudomonadati</taxon>
        <taxon>Pseudomonadota</taxon>
        <taxon>Gammaproteobacteria</taxon>
        <taxon>Oceanospirillales</taxon>
        <taxon>Balneatrichaceae</taxon>
        <taxon>Balneatrix</taxon>
    </lineage>
</organism>
<evidence type="ECO:0000259" key="1">
    <source>
        <dbReference type="PROSITE" id="PS51832"/>
    </source>
</evidence>
<feature type="domain" description="HD-GYP" evidence="1">
    <location>
        <begin position="258"/>
        <end position="451"/>
    </location>
</feature>
<comment type="caution">
    <text evidence="2">The sequence shown here is derived from an EMBL/GenBank/DDBJ whole genome shotgun (WGS) entry which is preliminary data.</text>
</comment>
<sequence length="451" mass="49798">MHSVKLSELVAALSFALDITEGQPKGHCLRCCWLGMHLAEGLGLSASQRHDLYYTLLLKDLGCSSNAARICELYGTDDLNFKRSYKRVDGSLPQVLEFVRRHTGLTRSTLARLLNVMRVLRHGSQWSQELIQTRCERGATIARRMRFSEAVAQGIHALDEHWNGEGKPDRLAGEAIPLYARIALLTQVVDVFVQSAGKEAALAEVKQRSGSWFDPHLVAQLLKLEANTSLWRLMQADVGELEQALARLAPPTVDLPLDDDYLDEIAMAFGQVVDAKSPYTAGHSERVAFYTEQIAAQLGLAETRRRWLKRAALLHDLGKLGVSNVVLDKPGKLDADEWQAVQQHAAYTGQILGHIDAFQDLAAVAAAHHERLDGKGYPLGLEAEQISLETRIITTADIFDAITADRPYRAAIPIPRALEMMREHLHTAIDPQCFAALEASIAQQANPLATA</sequence>
<protein>
    <submittedName>
        <fullName evidence="2">HD-GYP domain-containing protein</fullName>
        <ecNumber evidence="2">3.1.4.-</ecNumber>
    </submittedName>
</protein>
<accession>A0ABV5ZCX1</accession>
<evidence type="ECO:0000313" key="2">
    <source>
        <dbReference type="EMBL" id="MFB9886369.1"/>
    </source>
</evidence>